<gene>
    <name evidence="1" type="ORF">BDN71DRAFT_1434323</name>
</gene>
<name>A0A9P5ZN97_PLEER</name>
<evidence type="ECO:0000313" key="2">
    <source>
        <dbReference type="Proteomes" id="UP000807025"/>
    </source>
</evidence>
<dbReference type="Proteomes" id="UP000807025">
    <property type="component" value="Unassembled WGS sequence"/>
</dbReference>
<proteinExistence type="predicted"/>
<reference evidence="1" key="1">
    <citation type="submission" date="2020-11" db="EMBL/GenBank/DDBJ databases">
        <authorList>
            <consortium name="DOE Joint Genome Institute"/>
            <person name="Ahrendt S."/>
            <person name="Riley R."/>
            <person name="Andreopoulos W."/>
            <person name="Labutti K."/>
            <person name="Pangilinan J."/>
            <person name="Ruiz-Duenas F.J."/>
            <person name="Barrasa J.M."/>
            <person name="Sanchez-Garcia M."/>
            <person name="Camarero S."/>
            <person name="Miyauchi S."/>
            <person name="Serrano A."/>
            <person name="Linde D."/>
            <person name="Babiker R."/>
            <person name="Drula E."/>
            <person name="Ayuso-Fernandez I."/>
            <person name="Pacheco R."/>
            <person name="Padilla G."/>
            <person name="Ferreira P."/>
            <person name="Barriuso J."/>
            <person name="Kellner H."/>
            <person name="Castanera R."/>
            <person name="Alfaro M."/>
            <person name="Ramirez L."/>
            <person name="Pisabarro A.G."/>
            <person name="Kuo A."/>
            <person name="Tritt A."/>
            <person name="Lipzen A."/>
            <person name="He G."/>
            <person name="Yan M."/>
            <person name="Ng V."/>
            <person name="Cullen D."/>
            <person name="Martin F."/>
            <person name="Rosso M.-N."/>
            <person name="Henrissat B."/>
            <person name="Hibbett D."/>
            <person name="Martinez A.T."/>
            <person name="Grigoriev I.V."/>
        </authorList>
    </citation>
    <scope>NUCLEOTIDE SEQUENCE</scope>
    <source>
        <strain evidence="1">ATCC 90797</strain>
    </source>
</reference>
<evidence type="ECO:0000313" key="1">
    <source>
        <dbReference type="EMBL" id="KAF9490924.1"/>
    </source>
</evidence>
<comment type="caution">
    <text evidence="1">The sequence shown here is derived from an EMBL/GenBank/DDBJ whole genome shotgun (WGS) entry which is preliminary data.</text>
</comment>
<sequence length="243" mass="27589">MKNRAEVYLRVVDTSVTVTSAGVRIAKMIIAVVEASEDLEVSTITGVKQSAAENAKDAKRIQEDFRQLRGSLMNFHRALNPRSPPILGRMPENSFVETNGLETMADEDFFAFTTQIIDQFLATVTEFIEWWGGLMSELAGVEDYMKRLKPGREDSGHRLFIAKLWKSIESEYKTYNADVTAQQDYYRPELNEVLRKNVGVSVARFKCSPNLSTRLSNHVTVRSSVNEMTPRAFARVYCYLTPE</sequence>
<accession>A0A9P5ZN97</accession>
<protein>
    <submittedName>
        <fullName evidence="1">Uncharacterized protein</fullName>
    </submittedName>
</protein>
<organism evidence="1 2">
    <name type="scientific">Pleurotus eryngii</name>
    <name type="common">Boletus of the steppes</name>
    <dbReference type="NCBI Taxonomy" id="5323"/>
    <lineage>
        <taxon>Eukaryota</taxon>
        <taxon>Fungi</taxon>
        <taxon>Dikarya</taxon>
        <taxon>Basidiomycota</taxon>
        <taxon>Agaricomycotina</taxon>
        <taxon>Agaricomycetes</taxon>
        <taxon>Agaricomycetidae</taxon>
        <taxon>Agaricales</taxon>
        <taxon>Pleurotineae</taxon>
        <taxon>Pleurotaceae</taxon>
        <taxon>Pleurotus</taxon>
    </lineage>
</organism>
<keyword evidence="2" id="KW-1185">Reference proteome</keyword>
<dbReference type="AlphaFoldDB" id="A0A9P5ZN97"/>
<dbReference type="EMBL" id="MU154630">
    <property type="protein sequence ID" value="KAF9490924.1"/>
    <property type="molecule type" value="Genomic_DNA"/>
</dbReference>